<dbReference type="Proteomes" id="UP000256661">
    <property type="component" value="Unassembled WGS sequence"/>
</dbReference>
<comment type="similarity">
    <text evidence="1">Belongs to the beta-class carbonic anhydrase family.</text>
</comment>
<reference evidence="8 9" key="1">
    <citation type="submission" date="2018-08" db="EMBL/GenBank/DDBJ databases">
        <title>Sequencing the genomes of 1000 actinobacteria strains.</title>
        <authorList>
            <person name="Klenk H.-P."/>
        </authorList>
    </citation>
    <scope>NUCLEOTIDE SEQUENCE [LARGE SCALE GENOMIC DNA]</scope>
    <source>
        <strain evidence="8 9">DSM 43927</strain>
    </source>
</reference>
<dbReference type="RefSeq" id="WP_116024127.1">
    <property type="nucleotide sequence ID" value="NZ_QTTT01000001.1"/>
</dbReference>
<gene>
    <name evidence="8" type="ORF">DFJ69_4200</name>
</gene>
<evidence type="ECO:0000313" key="9">
    <source>
        <dbReference type="Proteomes" id="UP000256661"/>
    </source>
</evidence>
<comment type="catalytic activity">
    <reaction evidence="6">
        <text>hydrogencarbonate + H(+) = CO2 + H2O</text>
        <dbReference type="Rhea" id="RHEA:10748"/>
        <dbReference type="ChEBI" id="CHEBI:15377"/>
        <dbReference type="ChEBI" id="CHEBI:15378"/>
        <dbReference type="ChEBI" id="CHEBI:16526"/>
        <dbReference type="ChEBI" id="CHEBI:17544"/>
        <dbReference type="EC" id="4.2.1.1"/>
    </reaction>
</comment>
<evidence type="ECO:0000256" key="5">
    <source>
        <dbReference type="ARBA" id="ARBA00024993"/>
    </source>
</evidence>
<protein>
    <recommendedName>
        <fullName evidence="2">carbonic anhydrase</fullName>
        <ecNumber evidence="2">4.2.1.1</ecNumber>
    </recommendedName>
</protein>
<dbReference type="SUPFAM" id="SSF53056">
    <property type="entry name" value="beta-carbonic anhydrase, cab"/>
    <property type="match status" value="1"/>
</dbReference>
<evidence type="ECO:0000256" key="7">
    <source>
        <dbReference type="PIRSR" id="PIRSR601765-1"/>
    </source>
</evidence>
<keyword evidence="9" id="KW-1185">Reference proteome</keyword>
<keyword evidence="3 7" id="KW-0479">Metal-binding</keyword>
<sequence length="178" mass="19716">MTGIDALLANAERYTETFRAGGLAIPPARELAVVACMDARLDLFDILGLEKGDAHLIRNAGGTVTPDVRRSLAVSQRRLHTRDIMLIHHTDCGMLTFTDDEFRAEVYEDVGLTPDYAVDSFTDLEDDVRQSALRIRADRAIPHRDRIQGFVYDVKTGRLHPVWIPPHTAGPGADEPIG</sequence>
<evidence type="ECO:0000256" key="4">
    <source>
        <dbReference type="ARBA" id="ARBA00022833"/>
    </source>
</evidence>
<dbReference type="CDD" id="cd03379">
    <property type="entry name" value="beta_CA_cladeD"/>
    <property type="match status" value="1"/>
</dbReference>
<dbReference type="EMBL" id="QTTT01000001">
    <property type="protein sequence ID" value="REE98707.1"/>
    <property type="molecule type" value="Genomic_DNA"/>
</dbReference>
<feature type="binding site" evidence="7">
    <location>
        <position position="38"/>
    </location>
    <ligand>
        <name>Zn(2+)</name>
        <dbReference type="ChEBI" id="CHEBI:29105"/>
    </ligand>
</feature>
<proteinExistence type="inferred from homology"/>
<dbReference type="PANTHER" id="PTHR43175">
    <property type="entry name" value="CARBONIC ANHYDRASE"/>
    <property type="match status" value="1"/>
</dbReference>
<comment type="caution">
    <text evidence="8">The sequence shown here is derived from an EMBL/GenBank/DDBJ whole genome shotgun (WGS) entry which is preliminary data.</text>
</comment>
<accession>A0A3D9SSX7</accession>
<dbReference type="Pfam" id="PF00484">
    <property type="entry name" value="Pro_CA"/>
    <property type="match status" value="1"/>
</dbReference>
<feature type="binding site" evidence="7">
    <location>
        <position position="36"/>
    </location>
    <ligand>
        <name>Zn(2+)</name>
        <dbReference type="ChEBI" id="CHEBI:29105"/>
    </ligand>
</feature>
<dbReference type="OrthoDB" id="8968066at2"/>
<keyword evidence="4 7" id="KW-0862">Zinc</keyword>
<feature type="binding site" evidence="7">
    <location>
        <position position="92"/>
    </location>
    <ligand>
        <name>Zn(2+)</name>
        <dbReference type="ChEBI" id="CHEBI:29105"/>
    </ligand>
</feature>
<dbReference type="EC" id="4.2.1.1" evidence="2"/>
<evidence type="ECO:0000256" key="2">
    <source>
        <dbReference type="ARBA" id="ARBA00012925"/>
    </source>
</evidence>
<comment type="function">
    <text evidence="5">Catalyzes the reversible hydration of carbon dioxide to form bicarbonate.</text>
</comment>
<dbReference type="GO" id="GO:0004089">
    <property type="term" value="F:carbonate dehydratase activity"/>
    <property type="evidence" value="ECO:0007669"/>
    <property type="project" value="UniProtKB-EC"/>
</dbReference>
<dbReference type="InterPro" id="IPR036874">
    <property type="entry name" value="Carbonic_anhydrase_sf"/>
</dbReference>
<dbReference type="SMART" id="SM00947">
    <property type="entry name" value="Pro_CA"/>
    <property type="match status" value="1"/>
</dbReference>
<feature type="binding site" evidence="7">
    <location>
        <position position="89"/>
    </location>
    <ligand>
        <name>Zn(2+)</name>
        <dbReference type="ChEBI" id="CHEBI:29105"/>
    </ligand>
</feature>
<evidence type="ECO:0000256" key="1">
    <source>
        <dbReference type="ARBA" id="ARBA00006217"/>
    </source>
</evidence>
<evidence type="ECO:0000256" key="6">
    <source>
        <dbReference type="ARBA" id="ARBA00048348"/>
    </source>
</evidence>
<dbReference type="GO" id="GO:0008270">
    <property type="term" value="F:zinc ion binding"/>
    <property type="evidence" value="ECO:0007669"/>
    <property type="project" value="InterPro"/>
</dbReference>
<organism evidence="8 9">
    <name type="scientific">Thermomonospora umbrina</name>
    <dbReference type="NCBI Taxonomy" id="111806"/>
    <lineage>
        <taxon>Bacteria</taxon>
        <taxon>Bacillati</taxon>
        <taxon>Actinomycetota</taxon>
        <taxon>Actinomycetes</taxon>
        <taxon>Streptosporangiales</taxon>
        <taxon>Thermomonosporaceae</taxon>
        <taxon>Thermomonospora</taxon>
    </lineage>
</organism>
<name>A0A3D9SSX7_9ACTN</name>
<evidence type="ECO:0000313" key="8">
    <source>
        <dbReference type="EMBL" id="REE98707.1"/>
    </source>
</evidence>
<evidence type="ECO:0000256" key="3">
    <source>
        <dbReference type="ARBA" id="ARBA00022723"/>
    </source>
</evidence>
<comment type="cofactor">
    <cofactor evidence="7">
        <name>Zn(2+)</name>
        <dbReference type="ChEBI" id="CHEBI:29105"/>
    </cofactor>
    <text evidence="7">Binds 1 zinc ion per subunit.</text>
</comment>
<dbReference type="Gene3D" id="3.40.1050.10">
    <property type="entry name" value="Carbonic anhydrase"/>
    <property type="match status" value="1"/>
</dbReference>
<dbReference type="PANTHER" id="PTHR43175:SF3">
    <property type="entry name" value="CARBON DISULFIDE HYDROLASE"/>
    <property type="match status" value="1"/>
</dbReference>
<dbReference type="AlphaFoldDB" id="A0A3D9SSX7"/>
<dbReference type="InterPro" id="IPR001765">
    <property type="entry name" value="Carbonic_anhydrase"/>
</dbReference>